<keyword evidence="6" id="KW-1185">Reference proteome</keyword>
<evidence type="ECO:0000256" key="2">
    <source>
        <dbReference type="ARBA" id="ARBA00022801"/>
    </source>
</evidence>
<dbReference type="KEGG" id="pez:HWQ56_10755"/>
<evidence type="ECO:0000256" key="4">
    <source>
        <dbReference type="PROSITE-ProRule" id="PRU00742"/>
    </source>
</evidence>
<comment type="similarity">
    <text evidence="4">Belongs to the arginase family.</text>
</comment>
<evidence type="ECO:0000256" key="3">
    <source>
        <dbReference type="ARBA" id="ARBA00023211"/>
    </source>
</evidence>
<organism evidence="5 6">
    <name type="scientific">Pseudomonas eucalypticola</name>
    <dbReference type="NCBI Taxonomy" id="2599595"/>
    <lineage>
        <taxon>Bacteria</taxon>
        <taxon>Pseudomonadati</taxon>
        <taxon>Pseudomonadota</taxon>
        <taxon>Gammaproteobacteria</taxon>
        <taxon>Pseudomonadales</taxon>
        <taxon>Pseudomonadaceae</taxon>
        <taxon>Pseudomonas</taxon>
    </lineage>
</organism>
<dbReference type="Gene3D" id="3.40.800.10">
    <property type="entry name" value="Ureohydrolase domain"/>
    <property type="match status" value="1"/>
</dbReference>
<dbReference type="PANTHER" id="PTHR43782:SF3">
    <property type="entry name" value="ARGINASE"/>
    <property type="match status" value="1"/>
</dbReference>
<dbReference type="GO" id="GO:0030145">
    <property type="term" value="F:manganese ion binding"/>
    <property type="evidence" value="ECO:0007669"/>
    <property type="project" value="TreeGrafter"/>
</dbReference>
<gene>
    <name evidence="5" type="ORF">HWQ56_10755</name>
</gene>
<dbReference type="Pfam" id="PF00491">
    <property type="entry name" value="Arginase"/>
    <property type="match status" value="1"/>
</dbReference>
<dbReference type="CDD" id="cd09999">
    <property type="entry name" value="Arginase-like_1"/>
    <property type="match status" value="1"/>
</dbReference>
<sequence length="350" mass="38084">MIVSRPRQVNGGPRGLGGEVGVEVSANWRIQTNFLCGGRTIISRKSITAGIAELPVENDVSKPSNTLRLVFPQWQGGGRPPYHFGAQLLEWLAPPASGPVEHVPVPKPADVAIEVENGIVARAQLLKQQDDAAKLIQKHSPDSIVVIGGDCLVDLAPFAYLSERYGDDFAILWVDAHPDIMTPKQWSYAHAMVLGNLMGFGDEDFSSRVKRPVKPSHVFYAGLEDPSEYEAGFLAEHDLKSASGAALADTSQPVLDWIKSIGVKHIAVHFDLDVLDLNTFKAQLFANPNVPEGTYDGIARGKMTLAQVTRLLKDVNHHADIVGLGFAEHLPWDAIGLKTMFEELPLIGEP</sequence>
<evidence type="ECO:0000313" key="6">
    <source>
        <dbReference type="Proteomes" id="UP000509568"/>
    </source>
</evidence>
<proteinExistence type="inferred from homology"/>
<dbReference type="Proteomes" id="UP000509568">
    <property type="component" value="Chromosome"/>
</dbReference>
<dbReference type="SUPFAM" id="SSF52768">
    <property type="entry name" value="Arginase/deacetylase"/>
    <property type="match status" value="1"/>
</dbReference>
<dbReference type="InterPro" id="IPR023696">
    <property type="entry name" value="Ureohydrolase_dom_sf"/>
</dbReference>
<protein>
    <submittedName>
        <fullName evidence="5">Arginase family protein</fullName>
    </submittedName>
</protein>
<reference evidence="5 6" key="1">
    <citation type="submission" date="2020-06" db="EMBL/GenBank/DDBJ databases">
        <title>Pseudomonas eucalypticola sp. nov., an endophyte of Eucalyptus dunnii leaves with biocontrol ability of eucalyptus leaf blight.</title>
        <authorList>
            <person name="Liu Y."/>
            <person name="Song Z."/>
            <person name="Zeng H."/>
            <person name="Lu M."/>
            <person name="Wang X."/>
            <person name="Lian X."/>
            <person name="Zhang Q."/>
        </authorList>
    </citation>
    <scope>NUCLEOTIDE SEQUENCE [LARGE SCALE GENOMIC DNA]</scope>
    <source>
        <strain evidence="5 6">NP-1</strain>
    </source>
</reference>
<dbReference type="PROSITE" id="PS51409">
    <property type="entry name" value="ARGINASE_2"/>
    <property type="match status" value="1"/>
</dbReference>
<dbReference type="GO" id="GO:0005829">
    <property type="term" value="C:cytosol"/>
    <property type="evidence" value="ECO:0007669"/>
    <property type="project" value="TreeGrafter"/>
</dbReference>
<dbReference type="GO" id="GO:0004053">
    <property type="term" value="F:arginase activity"/>
    <property type="evidence" value="ECO:0007669"/>
    <property type="project" value="TreeGrafter"/>
</dbReference>
<dbReference type="PANTHER" id="PTHR43782">
    <property type="entry name" value="ARGINASE"/>
    <property type="match status" value="1"/>
</dbReference>
<keyword evidence="2" id="KW-0378">Hydrolase</keyword>
<name>A0A7D5D6P6_9PSED</name>
<dbReference type="EMBL" id="CP056030">
    <property type="protein sequence ID" value="QKZ04237.1"/>
    <property type="molecule type" value="Genomic_DNA"/>
</dbReference>
<evidence type="ECO:0000313" key="5">
    <source>
        <dbReference type="EMBL" id="QKZ04237.1"/>
    </source>
</evidence>
<keyword evidence="1" id="KW-0479">Metal-binding</keyword>
<evidence type="ECO:0000256" key="1">
    <source>
        <dbReference type="ARBA" id="ARBA00022723"/>
    </source>
</evidence>
<keyword evidence="3" id="KW-0464">Manganese</keyword>
<dbReference type="AlphaFoldDB" id="A0A7D5D6P6"/>
<dbReference type="InterPro" id="IPR006035">
    <property type="entry name" value="Ureohydrolase"/>
</dbReference>
<accession>A0A7D5D6P6</accession>